<dbReference type="RefSeq" id="WP_150004460.1">
    <property type="nucleotide sequence ID" value="NZ_BMOV01000002.1"/>
</dbReference>
<organism evidence="2 3">
    <name type="scientific">Iodidimonas muriae</name>
    <dbReference type="NCBI Taxonomy" id="261467"/>
    <lineage>
        <taxon>Bacteria</taxon>
        <taxon>Pseudomonadati</taxon>
        <taxon>Pseudomonadota</taxon>
        <taxon>Alphaproteobacteria</taxon>
        <taxon>Iodidimonadales</taxon>
        <taxon>Iodidimonadaceae</taxon>
        <taxon>Iodidimonas</taxon>
    </lineage>
</organism>
<keyword evidence="2" id="KW-0378">Hydrolase</keyword>
<evidence type="ECO:0000259" key="1">
    <source>
        <dbReference type="Pfam" id="PF00561"/>
    </source>
</evidence>
<gene>
    <name evidence="2" type="ORF">GCM10007972_09340</name>
</gene>
<evidence type="ECO:0000313" key="3">
    <source>
        <dbReference type="Proteomes" id="UP000602381"/>
    </source>
</evidence>
<feature type="domain" description="AB hydrolase-1" evidence="1">
    <location>
        <begin position="33"/>
        <end position="284"/>
    </location>
</feature>
<sequence>MPTPLLRDWHHAGAYYAHKGHKIFYRRAGKGDPLLILHGFPTASWDFAPLWEDLTARFDVIAPDMIGYGFSAKPKPYGYSLFDQADLVEGLLADLGVARPHILAHDFGDSVAQELLARLHEPSHALDLASVFMLNGGIFYDRITPVFTQRLLRSPFGRISQHLMTRRSFGWAFAKIFGPNTQPDKSALDDFWHLITYNGGKRVMHDIIQYLGERQKFQDRWTMAFAKSPIPLRFVYGPLDPVSGTAMAERFAQIAHPAQTSPATIAPHVVRLDGIGHYPQIEAPKAVLAAFDAFQAGLSSHSISSQ</sequence>
<dbReference type="InterPro" id="IPR000073">
    <property type="entry name" value="AB_hydrolase_1"/>
</dbReference>
<dbReference type="Pfam" id="PF00561">
    <property type="entry name" value="Abhydrolase_1"/>
    <property type="match status" value="1"/>
</dbReference>
<dbReference type="InterPro" id="IPR050266">
    <property type="entry name" value="AB_hydrolase_sf"/>
</dbReference>
<dbReference type="PANTHER" id="PTHR43798:SF33">
    <property type="entry name" value="HYDROLASE, PUTATIVE (AFU_ORTHOLOGUE AFUA_2G14860)-RELATED"/>
    <property type="match status" value="1"/>
</dbReference>
<dbReference type="SUPFAM" id="SSF53474">
    <property type="entry name" value="alpha/beta-Hydrolases"/>
    <property type="match status" value="1"/>
</dbReference>
<dbReference type="InterPro" id="IPR029058">
    <property type="entry name" value="AB_hydrolase_fold"/>
</dbReference>
<evidence type="ECO:0000313" key="2">
    <source>
        <dbReference type="EMBL" id="GGO08679.1"/>
    </source>
</evidence>
<name>A0ABQ2LAT1_9PROT</name>
<dbReference type="EMBL" id="BMOV01000002">
    <property type="protein sequence ID" value="GGO08679.1"/>
    <property type="molecule type" value="Genomic_DNA"/>
</dbReference>
<dbReference type="Gene3D" id="3.40.50.1820">
    <property type="entry name" value="alpha/beta hydrolase"/>
    <property type="match status" value="1"/>
</dbReference>
<proteinExistence type="predicted"/>
<comment type="caution">
    <text evidence="2">The sequence shown here is derived from an EMBL/GenBank/DDBJ whole genome shotgun (WGS) entry which is preliminary data.</text>
</comment>
<dbReference type="Proteomes" id="UP000602381">
    <property type="component" value="Unassembled WGS sequence"/>
</dbReference>
<dbReference type="PANTHER" id="PTHR43798">
    <property type="entry name" value="MONOACYLGLYCEROL LIPASE"/>
    <property type="match status" value="1"/>
</dbReference>
<keyword evidence="3" id="KW-1185">Reference proteome</keyword>
<reference evidence="3" key="1">
    <citation type="journal article" date="2019" name="Int. J. Syst. Evol. Microbiol.">
        <title>The Global Catalogue of Microorganisms (GCM) 10K type strain sequencing project: providing services to taxonomists for standard genome sequencing and annotation.</title>
        <authorList>
            <consortium name="The Broad Institute Genomics Platform"/>
            <consortium name="The Broad Institute Genome Sequencing Center for Infectious Disease"/>
            <person name="Wu L."/>
            <person name="Ma J."/>
        </authorList>
    </citation>
    <scope>NUCLEOTIDE SEQUENCE [LARGE SCALE GENOMIC DNA]</scope>
    <source>
        <strain evidence="3">JCM 17843</strain>
    </source>
</reference>
<accession>A0ABQ2LAT1</accession>
<protein>
    <submittedName>
        <fullName evidence="2">Epoxide hydrolase</fullName>
    </submittedName>
</protein>
<dbReference type="GO" id="GO:0016787">
    <property type="term" value="F:hydrolase activity"/>
    <property type="evidence" value="ECO:0007669"/>
    <property type="project" value="UniProtKB-KW"/>
</dbReference>